<evidence type="ECO:0000313" key="3">
    <source>
        <dbReference type="Proteomes" id="UP000193560"/>
    </source>
</evidence>
<comment type="caution">
    <text evidence="2">The sequence shown here is derived from an EMBL/GenBank/DDBJ whole genome shotgun (WGS) entry which is preliminary data.</text>
</comment>
<dbReference type="AlphaFoldDB" id="A0A1X2IQD3"/>
<dbReference type="GO" id="GO:0005737">
    <property type="term" value="C:cytoplasm"/>
    <property type="evidence" value="ECO:0007669"/>
    <property type="project" value="TreeGrafter"/>
</dbReference>
<gene>
    <name evidence="2" type="ORF">BCR42DRAFT_408884</name>
</gene>
<dbReference type="Pfam" id="PF10607">
    <property type="entry name" value="CTLH"/>
    <property type="match status" value="1"/>
</dbReference>
<dbReference type="GO" id="GO:0043161">
    <property type="term" value="P:proteasome-mediated ubiquitin-dependent protein catabolic process"/>
    <property type="evidence" value="ECO:0007669"/>
    <property type="project" value="InterPro"/>
</dbReference>
<evidence type="ECO:0000259" key="1">
    <source>
        <dbReference type="PROSITE" id="PS50897"/>
    </source>
</evidence>
<sequence length="378" mass="43655">MDTLIAASIELEQRHQKYQDATTTKLDTFKKLLEKVKDNINNNEPSQTTATLESLREKAKKLQFQRTQKDFQSALSKFGKDVDRKFKQDVSVIYQPDSFAGKEHLLQRALAMHFIRQGQFDMCDNFMTEMTSSHGMLPDTEDLSVNDPALVAVVDDLKSQFRQMYTIIKQLGQEHKLDEAIRWAQEHRQELNGLSSSLEFNLHRLQFLQLLTAQQPLDAISYGRQHFSQFGDKHFSEIRRLMTSTIYKDIQSSPYAYLCSPNLWVDVQHEFQRDFCSLLNMSAESPLYASVYVGTTALPIIMKLHKIMVAKRAEWSQQDELPVEIPMEDDLRFHSVFACPESLARLSKNSRYGRNALRFKCPYCPSESGVDEAVQVTF</sequence>
<dbReference type="PANTHER" id="PTHR12170:SF3">
    <property type="entry name" value="GH10162P"/>
    <property type="match status" value="1"/>
</dbReference>
<dbReference type="OrthoDB" id="1933281at2759"/>
<dbReference type="InterPro" id="IPR006595">
    <property type="entry name" value="CTLH_C"/>
</dbReference>
<organism evidence="2 3">
    <name type="scientific">Absidia repens</name>
    <dbReference type="NCBI Taxonomy" id="90262"/>
    <lineage>
        <taxon>Eukaryota</taxon>
        <taxon>Fungi</taxon>
        <taxon>Fungi incertae sedis</taxon>
        <taxon>Mucoromycota</taxon>
        <taxon>Mucoromycotina</taxon>
        <taxon>Mucoromycetes</taxon>
        <taxon>Mucorales</taxon>
        <taxon>Cunninghamellaceae</taxon>
        <taxon>Absidia</taxon>
    </lineage>
</organism>
<dbReference type="Proteomes" id="UP000193560">
    <property type="component" value="Unassembled WGS sequence"/>
</dbReference>
<dbReference type="STRING" id="90262.A0A1X2IQD3"/>
<dbReference type="PROSITE" id="PS50897">
    <property type="entry name" value="CTLH"/>
    <property type="match status" value="1"/>
</dbReference>
<dbReference type="SMART" id="SM00668">
    <property type="entry name" value="CTLH"/>
    <property type="match status" value="1"/>
</dbReference>
<evidence type="ECO:0000313" key="2">
    <source>
        <dbReference type="EMBL" id="ORZ20489.1"/>
    </source>
</evidence>
<dbReference type="InterPro" id="IPR024964">
    <property type="entry name" value="CTLH/CRA"/>
</dbReference>
<proteinExistence type="predicted"/>
<name>A0A1X2IQD3_9FUNG</name>
<accession>A0A1X2IQD3</accession>
<dbReference type="GO" id="GO:0005634">
    <property type="term" value="C:nucleus"/>
    <property type="evidence" value="ECO:0007669"/>
    <property type="project" value="TreeGrafter"/>
</dbReference>
<dbReference type="PANTHER" id="PTHR12170">
    <property type="entry name" value="MACROPHAGE ERYTHROBLAST ATTACHER-RELATED"/>
    <property type="match status" value="1"/>
</dbReference>
<dbReference type="InterPro" id="IPR045098">
    <property type="entry name" value="Fyv10_fam"/>
</dbReference>
<dbReference type="GO" id="GO:0034657">
    <property type="term" value="C:GID complex"/>
    <property type="evidence" value="ECO:0007669"/>
    <property type="project" value="TreeGrafter"/>
</dbReference>
<dbReference type="SMART" id="SM00757">
    <property type="entry name" value="CRA"/>
    <property type="match status" value="1"/>
</dbReference>
<protein>
    <submittedName>
        <fullName evidence="2">CTLH/CRA C-terminal to lish motif domain-domain-containing protein</fullName>
    </submittedName>
</protein>
<dbReference type="EMBL" id="MCGE01000006">
    <property type="protein sequence ID" value="ORZ20489.1"/>
    <property type="molecule type" value="Genomic_DNA"/>
</dbReference>
<reference evidence="2 3" key="1">
    <citation type="submission" date="2016-07" db="EMBL/GenBank/DDBJ databases">
        <title>Pervasive Adenine N6-methylation of Active Genes in Fungi.</title>
        <authorList>
            <consortium name="DOE Joint Genome Institute"/>
            <person name="Mondo S.J."/>
            <person name="Dannebaum R.O."/>
            <person name="Kuo R.C."/>
            <person name="Labutti K."/>
            <person name="Haridas S."/>
            <person name="Kuo A."/>
            <person name="Salamov A."/>
            <person name="Ahrendt S.R."/>
            <person name="Lipzen A."/>
            <person name="Sullivan W."/>
            <person name="Andreopoulos W.B."/>
            <person name="Clum A."/>
            <person name="Lindquist E."/>
            <person name="Daum C."/>
            <person name="Ramamoorthy G.K."/>
            <person name="Gryganskyi A."/>
            <person name="Culley D."/>
            <person name="Magnuson J.K."/>
            <person name="James T.Y."/>
            <person name="O'Malley M.A."/>
            <person name="Stajich J.E."/>
            <person name="Spatafora J.W."/>
            <person name="Visel A."/>
            <person name="Grigoriev I.V."/>
        </authorList>
    </citation>
    <scope>NUCLEOTIDE SEQUENCE [LARGE SCALE GENOMIC DNA]</scope>
    <source>
        <strain evidence="2 3">NRRL 1336</strain>
    </source>
</reference>
<dbReference type="GO" id="GO:0004842">
    <property type="term" value="F:ubiquitin-protein transferase activity"/>
    <property type="evidence" value="ECO:0007669"/>
    <property type="project" value="InterPro"/>
</dbReference>
<keyword evidence="3" id="KW-1185">Reference proteome</keyword>
<dbReference type="InterPro" id="IPR013144">
    <property type="entry name" value="CRA_dom"/>
</dbReference>
<feature type="domain" description="CTLH" evidence="1">
    <location>
        <begin position="160"/>
        <end position="218"/>
    </location>
</feature>